<sequence length="143" mass="15458">MRRKILSIGLLGVVMASLAVVTAPTPAQATVTRAAAAVVRPSTSPVVENFAYNGFVPVCPTGYACALVIVDGDREWRHYFQFYNYGYYNLSNWMDWGYAINRQTCGAAMRLYSGSTQIGPGGHGQLSVPLVDDRKSGSIVTST</sequence>
<reference evidence="3" key="1">
    <citation type="submission" date="2016-10" db="EMBL/GenBank/DDBJ databases">
        <authorList>
            <person name="Varghese N."/>
            <person name="Submissions S."/>
        </authorList>
    </citation>
    <scope>NUCLEOTIDE SEQUENCE [LARGE SCALE GENOMIC DNA]</scope>
    <source>
        <strain evidence="3">DSM 44718</strain>
    </source>
</reference>
<dbReference type="Proteomes" id="UP000199632">
    <property type="component" value="Unassembled WGS sequence"/>
</dbReference>
<name>A0A1H3U7K1_9ACTN</name>
<keyword evidence="1" id="KW-0732">Signal</keyword>
<accession>A0A1H3U7K1</accession>
<dbReference type="EMBL" id="FNQB01000004">
    <property type="protein sequence ID" value="SDZ58410.1"/>
    <property type="molecule type" value="Genomic_DNA"/>
</dbReference>
<protein>
    <recommendedName>
        <fullName evidence="4">Peptidase inhibitor family I36</fullName>
    </recommendedName>
</protein>
<evidence type="ECO:0000313" key="2">
    <source>
        <dbReference type="EMBL" id="SDZ58410.1"/>
    </source>
</evidence>
<feature type="chain" id="PRO_5011644868" description="Peptidase inhibitor family I36" evidence="1">
    <location>
        <begin position="30"/>
        <end position="143"/>
    </location>
</feature>
<dbReference type="OrthoDB" id="3541237at2"/>
<organism evidence="2 3">
    <name type="scientific">Asanoa ishikariensis</name>
    <dbReference type="NCBI Taxonomy" id="137265"/>
    <lineage>
        <taxon>Bacteria</taxon>
        <taxon>Bacillati</taxon>
        <taxon>Actinomycetota</taxon>
        <taxon>Actinomycetes</taxon>
        <taxon>Micromonosporales</taxon>
        <taxon>Micromonosporaceae</taxon>
        <taxon>Asanoa</taxon>
    </lineage>
</organism>
<gene>
    <name evidence="2" type="ORF">SAMN05421684_6707</name>
</gene>
<proteinExistence type="predicted"/>
<evidence type="ECO:0000313" key="3">
    <source>
        <dbReference type="Proteomes" id="UP000199632"/>
    </source>
</evidence>
<evidence type="ECO:0000256" key="1">
    <source>
        <dbReference type="SAM" id="SignalP"/>
    </source>
</evidence>
<feature type="signal peptide" evidence="1">
    <location>
        <begin position="1"/>
        <end position="29"/>
    </location>
</feature>
<dbReference type="RefSeq" id="WP_090800994.1">
    <property type="nucleotide sequence ID" value="NZ_BOND01000007.1"/>
</dbReference>
<dbReference type="AlphaFoldDB" id="A0A1H3U7K1"/>
<keyword evidence="3" id="KW-1185">Reference proteome</keyword>
<evidence type="ECO:0008006" key="4">
    <source>
        <dbReference type="Google" id="ProtNLM"/>
    </source>
</evidence>